<keyword evidence="2" id="KW-1185">Reference proteome</keyword>
<dbReference type="RefSeq" id="WP_143189352.1">
    <property type="nucleotide sequence ID" value="NZ_FMYQ01000032.1"/>
</dbReference>
<dbReference type="AlphaFoldDB" id="A0A1G7A393"/>
<name>A0A1G7A393_9BURK</name>
<dbReference type="EMBL" id="FMYQ01000032">
    <property type="protein sequence ID" value="SDE09260.1"/>
    <property type="molecule type" value="Genomic_DNA"/>
</dbReference>
<sequence length="182" mass="20493">MDQPTGRRARADRIDVPLGDMKDEFAAWCQRQGVTVNDAVRQMVARVLGSDVRQLLPVASADGDERIAVKVQFSRGEYEAVSGTAKRMGFTLNRFLVAMVRAQITRYPQLGDREVAALEMSNYQLAAIGRNLNQLTRTLNANPALSAQRGRLIVIDALRREIDAHLKAAHDMHRANLERWRR</sequence>
<dbReference type="OrthoDB" id="9789818at2"/>
<dbReference type="STRING" id="416944.SAMN05421548_13269"/>
<evidence type="ECO:0000313" key="2">
    <source>
        <dbReference type="Proteomes" id="UP000198908"/>
    </source>
</evidence>
<evidence type="ECO:0000313" key="1">
    <source>
        <dbReference type="EMBL" id="SDE09260.1"/>
    </source>
</evidence>
<organism evidence="1 2">
    <name type="scientific">Paraburkholderia lycopersici</name>
    <dbReference type="NCBI Taxonomy" id="416944"/>
    <lineage>
        <taxon>Bacteria</taxon>
        <taxon>Pseudomonadati</taxon>
        <taxon>Pseudomonadota</taxon>
        <taxon>Betaproteobacteria</taxon>
        <taxon>Burkholderiales</taxon>
        <taxon>Burkholderiaceae</taxon>
        <taxon>Paraburkholderia</taxon>
    </lineage>
</organism>
<dbReference type="Proteomes" id="UP000198908">
    <property type="component" value="Unassembled WGS sequence"/>
</dbReference>
<gene>
    <name evidence="1" type="ORF">SAMN05421548_13269</name>
</gene>
<proteinExistence type="predicted"/>
<reference evidence="2" key="1">
    <citation type="submission" date="2016-09" db="EMBL/GenBank/DDBJ databases">
        <authorList>
            <person name="Varghese N."/>
            <person name="Submissions S."/>
        </authorList>
    </citation>
    <scope>NUCLEOTIDE SEQUENCE [LARGE SCALE GENOMIC DNA]</scope>
    <source>
        <strain evidence="2">TNe-862</strain>
    </source>
</reference>
<accession>A0A1G7A393</accession>
<protein>
    <submittedName>
        <fullName evidence="1">Mobilisation protein (MobC)</fullName>
    </submittedName>
</protein>